<dbReference type="InterPro" id="IPR001375">
    <property type="entry name" value="Peptidase_S9_cat"/>
</dbReference>
<dbReference type="AlphaFoldDB" id="A0A0D3J7B2"/>
<evidence type="ECO:0000313" key="2">
    <source>
        <dbReference type="EnsemblProtists" id="EOD19397"/>
    </source>
</evidence>
<dbReference type="GO" id="GO:0008236">
    <property type="term" value="F:serine-type peptidase activity"/>
    <property type="evidence" value="ECO:0007669"/>
    <property type="project" value="InterPro"/>
</dbReference>
<dbReference type="EnsemblProtists" id="EOD19397">
    <property type="protein sequence ID" value="EOD19397"/>
    <property type="gene ID" value="EMIHUDRAFT_75445"/>
</dbReference>
<reference evidence="3" key="1">
    <citation type="journal article" date="2013" name="Nature">
        <title>Pan genome of the phytoplankton Emiliania underpins its global distribution.</title>
        <authorList>
            <person name="Read B.A."/>
            <person name="Kegel J."/>
            <person name="Klute M.J."/>
            <person name="Kuo A."/>
            <person name="Lefebvre S.C."/>
            <person name="Maumus F."/>
            <person name="Mayer C."/>
            <person name="Miller J."/>
            <person name="Monier A."/>
            <person name="Salamov A."/>
            <person name="Young J."/>
            <person name="Aguilar M."/>
            <person name="Claverie J.M."/>
            <person name="Frickenhaus S."/>
            <person name="Gonzalez K."/>
            <person name="Herman E.K."/>
            <person name="Lin Y.C."/>
            <person name="Napier J."/>
            <person name="Ogata H."/>
            <person name="Sarno A.F."/>
            <person name="Shmutz J."/>
            <person name="Schroeder D."/>
            <person name="de Vargas C."/>
            <person name="Verret F."/>
            <person name="von Dassow P."/>
            <person name="Valentin K."/>
            <person name="Van de Peer Y."/>
            <person name="Wheeler G."/>
            <person name="Dacks J.B."/>
            <person name="Delwiche C.F."/>
            <person name="Dyhrman S.T."/>
            <person name="Glockner G."/>
            <person name="John U."/>
            <person name="Richards T."/>
            <person name="Worden A.Z."/>
            <person name="Zhang X."/>
            <person name="Grigoriev I.V."/>
            <person name="Allen A.E."/>
            <person name="Bidle K."/>
            <person name="Borodovsky M."/>
            <person name="Bowler C."/>
            <person name="Brownlee C."/>
            <person name="Cock J.M."/>
            <person name="Elias M."/>
            <person name="Gladyshev V.N."/>
            <person name="Groth M."/>
            <person name="Guda C."/>
            <person name="Hadaegh A."/>
            <person name="Iglesias-Rodriguez M.D."/>
            <person name="Jenkins J."/>
            <person name="Jones B.M."/>
            <person name="Lawson T."/>
            <person name="Leese F."/>
            <person name="Lindquist E."/>
            <person name="Lobanov A."/>
            <person name="Lomsadze A."/>
            <person name="Malik S.B."/>
            <person name="Marsh M.E."/>
            <person name="Mackinder L."/>
            <person name="Mock T."/>
            <person name="Mueller-Roeber B."/>
            <person name="Pagarete A."/>
            <person name="Parker M."/>
            <person name="Probert I."/>
            <person name="Quesneville H."/>
            <person name="Raines C."/>
            <person name="Rensing S.A."/>
            <person name="Riano-Pachon D.M."/>
            <person name="Richier S."/>
            <person name="Rokitta S."/>
            <person name="Shiraiwa Y."/>
            <person name="Soanes D.M."/>
            <person name="van der Giezen M."/>
            <person name="Wahlund T.M."/>
            <person name="Williams B."/>
            <person name="Wilson W."/>
            <person name="Wolfe G."/>
            <person name="Wurch L.L."/>
        </authorList>
    </citation>
    <scope>NUCLEOTIDE SEQUENCE</scope>
</reference>
<protein>
    <recommendedName>
        <fullName evidence="1">Peptidase S9 prolyl oligopeptidase catalytic domain-containing protein</fullName>
    </recommendedName>
</protein>
<reference evidence="2" key="2">
    <citation type="submission" date="2024-10" db="UniProtKB">
        <authorList>
            <consortium name="EnsemblProtists"/>
        </authorList>
    </citation>
    <scope>IDENTIFICATION</scope>
</reference>
<dbReference type="RefSeq" id="XP_005771826.1">
    <property type="nucleotide sequence ID" value="XM_005771769.1"/>
</dbReference>
<dbReference type="Pfam" id="PF00326">
    <property type="entry name" value="Peptidase_S9"/>
    <property type="match status" value="1"/>
</dbReference>
<dbReference type="Proteomes" id="UP000013827">
    <property type="component" value="Unassembled WGS sequence"/>
</dbReference>
<dbReference type="PaxDb" id="2903-EOD19397"/>
<dbReference type="STRING" id="2903.R1CAQ3"/>
<sequence length="54" mass="6279">LVESEGIATFTALQRRGVPSEMLYLPGENHHCLNPQNSVVWHETVMRWIKSWTE</sequence>
<accession>A0A0D3J7B2</accession>
<feature type="domain" description="Peptidase S9 prolyl oligopeptidase catalytic" evidence="1">
    <location>
        <begin position="4"/>
        <end position="53"/>
    </location>
</feature>
<proteinExistence type="predicted"/>
<organism evidence="2 3">
    <name type="scientific">Emiliania huxleyi (strain CCMP1516)</name>
    <dbReference type="NCBI Taxonomy" id="280463"/>
    <lineage>
        <taxon>Eukaryota</taxon>
        <taxon>Haptista</taxon>
        <taxon>Haptophyta</taxon>
        <taxon>Prymnesiophyceae</taxon>
        <taxon>Isochrysidales</taxon>
        <taxon>Noelaerhabdaceae</taxon>
        <taxon>Emiliania</taxon>
    </lineage>
</organism>
<evidence type="ECO:0000259" key="1">
    <source>
        <dbReference type="Pfam" id="PF00326"/>
    </source>
</evidence>
<dbReference type="HOGENOM" id="CLU_3056861_0_0_1"/>
<dbReference type="KEGG" id="ehx:EMIHUDRAFT_75445"/>
<dbReference type="GeneID" id="17264943"/>
<dbReference type="InterPro" id="IPR029058">
    <property type="entry name" value="AB_hydrolase_fold"/>
</dbReference>
<dbReference type="SUPFAM" id="SSF53474">
    <property type="entry name" value="alpha/beta-Hydrolases"/>
    <property type="match status" value="1"/>
</dbReference>
<keyword evidence="3" id="KW-1185">Reference proteome</keyword>
<evidence type="ECO:0000313" key="3">
    <source>
        <dbReference type="Proteomes" id="UP000013827"/>
    </source>
</evidence>
<dbReference type="GO" id="GO:0006508">
    <property type="term" value="P:proteolysis"/>
    <property type="evidence" value="ECO:0007669"/>
    <property type="project" value="InterPro"/>
</dbReference>
<dbReference type="Gene3D" id="3.40.50.1820">
    <property type="entry name" value="alpha/beta hydrolase"/>
    <property type="match status" value="1"/>
</dbReference>
<name>A0A0D3J7B2_EMIH1</name>